<comment type="caution">
    <text evidence="1">The sequence shown here is derived from an EMBL/GenBank/DDBJ whole genome shotgun (WGS) entry which is preliminary data.</text>
</comment>
<reference evidence="1 2" key="1">
    <citation type="submission" date="2019-11" db="EMBL/GenBank/DDBJ databases">
        <title>Comparison of genomes from free-living endosymbiotic cyanobacteria isolated from Azolla.</title>
        <authorList>
            <person name="Thiel T."/>
            <person name="Pratte B."/>
        </authorList>
    </citation>
    <scope>NUCLEOTIDE SEQUENCE [LARGE SCALE GENOMIC DNA]</scope>
    <source>
        <strain evidence="1 2">N2B</strain>
    </source>
</reference>
<evidence type="ECO:0008006" key="3">
    <source>
        <dbReference type="Google" id="ProtNLM"/>
    </source>
</evidence>
<protein>
    <recommendedName>
        <fullName evidence="3">Helix-turn-helix domain-containing protein</fullName>
    </recommendedName>
</protein>
<proteinExistence type="predicted"/>
<gene>
    <name evidence="1" type="ORF">GNE12_05080</name>
</gene>
<accession>A0ABR6S4I8</accession>
<dbReference type="EMBL" id="JACKZP010000011">
    <property type="protein sequence ID" value="MBC1301285.1"/>
    <property type="molecule type" value="Genomic_DNA"/>
</dbReference>
<evidence type="ECO:0000313" key="1">
    <source>
        <dbReference type="EMBL" id="MBC1301285.1"/>
    </source>
</evidence>
<organism evidence="1 2">
    <name type="scientific">Trichormus variabilis N2B</name>
    <dbReference type="NCBI Taxonomy" id="2681315"/>
    <lineage>
        <taxon>Bacteria</taxon>
        <taxon>Bacillati</taxon>
        <taxon>Cyanobacteriota</taxon>
        <taxon>Cyanophyceae</taxon>
        <taxon>Nostocales</taxon>
        <taxon>Nostocaceae</taxon>
        <taxon>Trichormus</taxon>
    </lineage>
</organism>
<keyword evidence="2" id="KW-1185">Reference proteome</keyword>
<evidence type="ECO:0000313" key="2">
    <source>
        <dbReference type="Proteomes" id="UP000570851"/>
    </source>
</evidence>
<dbReference type="Proteomes" id="UP000570851">
    <property type="component" value="Unassembled WGS sequence"/>
</dbReference>
<sequence>MPRSNLLQVDLSQLVTIAEASSQLGRGYSRRSIIRRIDSGEWKEGIHWVDDRRDGALKRIIKINLVEVNKLRQVPAGRR</sequence>
<dbReference type="GeneID" id="58725313"/>
<dbReference type="RefSeq" id="WP_013036477.1">
    <property type="nucleotide sequence ID" value="NZ_JACKZP010000011.1"/>
</dbReference>
<name>A0ABR6S4I8_ANAVA</name>